<gene>
    <name evidence="5" type="primary">tusD</name>
    <name evidence="5" type="ORF">ACCI51_17795</name>
</gene>
<dbReference type="Gene3D" id="3.40.1260.10">
    <property type="entry name" value="DsrEFH-like"/>
    <property type="match status" value="1"/>
</dbReference>
<proteinExistence type="inferred from homology"/>
<protein>
    <submittedName>
        <fullName evidence="5">Sulfurtransferase complex subunit TusD</fullName>
        <ecNumber evidence="5">2.8.1.-</ecNumber>
    </submittedName>
</protein>
<dbReference type="InterPro" id="IPR027396">
    <property type="entry name" value="DsrEFH-like"/>
</dbReference>
<organism evidence="5 6">
    <name type="scientific">Microbulbifer echini</name>
    <dbReference type="NCBI Taxonomy" id="1529067"/>
    <lineage>
        <taxon>Bacteria</taxon>
        <taxon>Pseudomonadati</taxon>
        <taxon>Pseudomonadota</taxon>
        <taxon>Gammaproteobacteria</taxon>
        <taxon>Cellvibrionales</taxon>
        <taxon>Microbulbiferaceae</taxon>
        <taxon>Microbulbifer</taxon>
    </lineage>
</organism>
<dbReference type="InterPro" id="IPR017463">
    <property type="entry name" value="Sulphur_relay_TusD/DsrE"/>
</dbReference>
<dbReference type="GO" id="GO:0016740">
    <property type="term" value="F:transferase activity"/>
    <property type="evidence" value="ECO:0007669"/>
    <property type="project" value="UniProtKB-KW"/>
</dbReference>
<dbReference type="EC" id="2.8.1.-" evidence="5"/>
<keyword evidence="4 5" id="KW-0808">Transferase</keyword>
<accession>A0ABV4NSY4</accession>
<evidence type="ECO:0000256" key="1">
    <source>
        <dbReference type="ARBA" id="ARBA00004496"/>
    </source>
</evidence>
<dbReference type="PANTHER" id="PTHR34874:SF3">
    <property type="entry name" value="SULFURTRANSFERASE TUSD"/>
    <property type="match status" value="1"/>
</dbReference>
<evidence type="ECO:0000256" key="2">
    <source>
        <dbReference type="ARBA" id="ARBA00007067"/>
    </source>
</evidence>
<dbReference type="RefSeq" id="WP_371844767.1">
    <property type="nucleotide sequence ID" value="NZ_JBGMEL010000024.1"/>
</dbReference>
<sequence length="132" mass="14304">MKFSLAVYAAPHSSQSAASALRFARALLAEGHEIYRIFFYCDGVQNANSIAAPPQDETDLTGQWQALQREHSLDLVVCIAAAQRRGVLNQREAERLEKPSANLAEGFQLAGLGQLTDAVANSERLVTFGGTQ</sequence>
<reference evidence="5 6" key="1">
    <citation type="submission" date="2024-08" db="EMBL/GenBank/DDBJ databases">
        <authorList>
            <person name="Ishaq N."/>
        </authorList>
    </citation>
    <scope>NUCLEOTIDE SEQUENCE [LARGE SCALE GENOMIC DNA]</scope>
    <source>
        <strain evidence="5 6">JCM 30400</strain>
    </source>
</reference>
<evidence type="ECO:0000313" key="6">
    <source>
        <dbReference type="Proteomes" id="UP001569414"/>
    </source>
</evidence>
<dbReference type="NCBIfam" id="TIGR03012">
    <property type="entry name" value="sulf_tusD_dsrE"/>
    <property type="match status" value="1"/>
</dbReference>
<comment type="similarity">
    <text evidence="2">Belongs to the DsrE/TusD family.</text>
</comment>
<dbReference type="PANTHER" id="PTHR34874">
    <property type="entry name" value="PROTEIN YCHN"/>
    <property type="match status" value="1"/>
</dbReference>
<dbReference type="SUPFAM" id="SSF75169">
    <property type="entry name" value="DsrEFH-like"/>
    <property type="match status" value="1"/>
</dbReference>
<evidence type="ECO:0000313" key="5">
    <source>
        <dbReference type="EMBL" id="MFA0792395.1"/>
    </source>
</evidence>
<dbReference type="NCBIfam" id="NF001237">
    <property type="entry name" value="PRK00207.1"/>
    <property type="match status" value="1"/>
</dbReference>
<name>A0ABV4NSY4_9GAMM</name>
<evidence type="ECO:0000256" key="3">
    <source>
        <dbReference type="ARBA" id="ARBA00022490"/>
    </source>
</evidence>
<keyword evidence="3" id="KW-0963">Cytoplasm</keyword>
<evidence type="ECO:0000256" key="4">
    <source>
        <dbReference type="ARBA" id="ARBA00022679"/>
    </source>
</evidence>
<dbReference type="Pfam" id="PF02635">
    <property type="entry name" value="DsrE"/>
    <property type="match status" value="1"/>
</dbReference>
<dbReference type="EMBL" id="JBGMEL010000024">
    <property type="protein sequence ID" value="MFA0792395.1"/>
    <property type="molecule type" value="Genomic_DNA"/>
</dbReference>
<dbReference type="InterPro" id="IPR003787">
    <property type="entry name" value="Sulphur_relay_DsrE/F-like"/>
</dbReference>
<keyword evidence="6" id="KW-1185">Reference proteome</keyword>
<dbReference type="Proteomes" id="UP001569414">
    <property type="component" value="Unassembled WGS sequence"/>
</dbReference>
<comment type="caution">
    <text evidence="5">The sequence shown here is derived from an EMBL/GenBank/DDBJ whole genome shotgun (WGS) entry which is preliminary data.</text>
</comment>
<comment type="subcellular location">
    <subcellularLocation>
        <location evidence="1">Cytoplasm</location>
    </subcellularLocation>
</comment>